<proteinExistence type="predicted"/>
<protein>
    <submittedName>
        <fullName evidence="6">WD40 repeat protein</fullName>
    </submittedName>
</protein>
<dbReference type="Proteomes" id="UP000548476">
    <property type="component" value="Unassembled WGS sequence"/>
</dbReference>
<comment type="caution">
    <text evidence="6">The sequence shown here is derived from an EMBL/GenBank/DDBJ whole genome shotgun (WGS) entry which is preliminary data.</text>
</comment>
<accession>A0A841G4B4</accession>
<dbReference type="EMBL" id="JACHGT010000023">
    <property type="protein sequence ID" value="MBB6039559.1"/>
    <property type="molecule type" value="Genomic_DNA"/>
</dbReference>
<name>A0A841G4B4_9ACTN</name>
<dbReference type="InterPro" id="IPR015943">
    <property type="entry name" value="WD40/YVTN_repeat-like_dom_sf"/>
</dbReference>
<dbReference type="InterPro" id="IPR013517">
    <property type="entry name" value="FG-GAP"/>
</dbReference>
<dbReference type="SMART" id="SM00191">
    <property type="entry name" value="Int_alpha"/>
    <property type="match status" value="6"/>
</dbReference>
<dbReference type="SUPFAM" id="SSF51004">
    <property type="entry name" value="C-terminal (heme d1) domain of cytochrome cd1-nitrite reductase"/>
    <property type="match status" value="1"/>
</dbReference>
<evidence type="ECO:0000256" key="5">
    <source>
        <dbReference type="SAM" id="SignalP"/>
    </source>
</evidence>
<reference evidence="6 7" key="1">
    <citation type="submission" date="2020-08" db="EMBL/GenBank/DDBJ databases">
        <title>Genomic Encyclopedia of Type Strains, Phase IV (KMG-IV): sequencing the most valuable type-strain genomes for metagenomic binning, comparative biology and taxonomic classification.</title>
        <authorList>
            <person name="Goeker M."/>
        </authorList>
    </citation>
    <scope>NUCLEOTIDE SEQUENCE [LARGE SCALE GENOMIC DNA]</scope>
    <source>
        <strain evidence="6 7">YIM 65646</strain>
    </source>
</reference>
<sequence>MNRRLLAGALACAITATGAILAAQPAAADPPERHVALPGGVYTDVMVDEARGKVFLAKTGPDAVVVTDLTGTVLQTIAGITNPSELSPSEDGSTIYVTERETASFAAIDAESNAVTHHPLTAEHCVISAAYTGGKLWFSYRDGDCTTGGSLGSYDPTTGEVGSALAETHANSVLSALPDQPDRLLRADTGETQGVLRVYDVTGDTPTVVSSRGPMGLTPCSRPTLFADGDKVAIPCGAAGTRILSTADLQLIRTLPASSPPASMTATAATVSPDGRFIATGSRLLFGTTATASIWDAETGARIRDVTSPALTIGAGGLALTDGGELFVASSGEKATLSVFELATTYATRLSLRAPVSVPRNGTVNVTGNLQYGPGVPTALAVTRFGANGTHNLGTVMTDAQGAVSFQDTPGILGRVLYRFSYTGDAEHTSVQADVRVVMRGLPGDVNGDGYADTVVGAPGEDIGDDTDTGQIHLLYGSSTGVTTAGNKAIHQDTTGVIGANEDGDRFGHATVFGDFNGDGYADIAVAAPGEDIGSVSNVGEVFVFQGSASGLLTTGVAGIYPSYHEAEWGFGSSLAAGDFNGDGRDDLAVGGPGANSLYVYNGGDMGLSSQYSGLGDMSQNHRFGYSLDAGDINGDGLDDLAVGAVDDYDVKGSPIGSVTLFLGSTRAPQKVERLTKSTAGVPGSPGSFNTSKGDSADQFGAQVILADFNGDGKDDLAVAAPGAPVTGTDGKRKADAGTVTILYSDGTGIGTTGAVELTQKSSGLPGNPGAEDNWGATITAGDSSRDGRDELVVYGAGEDFITVIPGDSNGLSYGGAQAWSQDSPGVPGGNEAGDRWGAELRFADTKGNGHLSLLVGAAGEDSGAGALTVLYGNASGITGTGAKFFSQDTTGIPGSEEKNDAFGALA</sequence>
<evidence type="ECO:0000256" key="1">
    <source>
        <dbReference type="ARBA" id="ARBA00022729"/>
    </source>
</evidence>
<dbReference type="GO" id="GO:0008305">
    <property type="term" value="C:integrin complex"/>
    <property type="evidence" value="ECO:0007669"/>
    <property type="project" value="InterPro"/>
</dbReference>
<dbReference type="GO" id="GO:0007155">
    <property type="term" value="P:cell adhesion"/>
    <property type="evidence" value="ECO:0007669"/>
    <property type="project" value="InterPro"/>
</dbReference>
<evidence type="ECO:0000256" key="2">
    <source>
        <dbReference type="ARBA" id="ARBA00022737"/>
    </source>
</evidence>
<evidence type="ECO:0000256" key="3">
    <source>
        <dbReference type="ARBA" id="ARBA00022801"/>
    </source>
</evidence>
<dbReference type="InterPro" id="IPR011048">
    <property type="entry name" value="Haem_d1_sf"/>
</dbReference>
<keyword evidence="2" id="KW-0677">Repeat</keyword>
<dbReference type="PANTHER" id="PTHR23221">
    <property type="entry name" value="GLYCOSYLPHOSPHATIDYLINOSITOL PHOSPHOLIPASE D"/>
    <property type="match status" value="1"/>
</dbReference>
<dbReference type="Pfam" id="PF13517">
    <property type="entry name" value="FG-GAP_3"/>
    <property type="match status" value="1"/>
</dbReference>
<dbReference type="Gene3D" id="2.130.10.10">
    <property type="entry name" value="YVTN repeat-like/Quinoprotein amine dehydrogenase"/>
    <property type="match status" value="2"/>
</dbReference>
<dbReference type="PROSITE" id="PS51470">
    <property type="entry name" value="FG_GAP"/>
    <property type="match status" value="3"/>
</dbReference>
<feature type="chain" id="PRO_5032750136" evidence="5">
    <location>
        <begin position="29"/>
        <end position="907"/>
    </location>
</feature>
<dbReference type="PRINTS" id="PR01185">
    <property type="entry name" value="INTEGRINA"/>
</dbReference>
<dbReference type="InterPro" id="IPR013519">
    <property type="entry name" value="Int_alpha_beta-p"/>
</dbReference>
<dbReference type="GO" id="GO:0016787">
    <property type="term" value="F:hydrolase activity"/>
    <property type="evidence" value="ECO:0007669"/>
    <property type="project" value="UniProtKB-KW"/>
</dbReference>
<keyword evidence="7" id="KW-1185">Reference proteome</keyword>
<dbReference type="Pfam" id="PF01839">
    <property type="entry name" value="FG-GAP"/>
    <property type="match status" value="3"/>
</dbReference>
<dbReference type="InterPro" id="IPR000413">
    <property type="entry name" value="Integrin_alpha"/>
</dbReference>
<organism evidence="6 7">
    <name type="scientific">Phytomonospora endophytica</name>
    <dbReference type="NCBI Taxonomy" id="714109"/>
    <lineage>
        <taxon>Bacteria</taxon>
        <taxon>Bacillati</taxon>
        <taxon>Actinomycetota</taxon>
        <taxon>Actinomycetes</taxon>
        <taxon>Micromonosporales</taxon>
        <taxon>Micromonosporaceae</taxon>
        <taxon>Phytomonospora</taxon>
    </lineage>
</organism>
<evidence type="ECO:0000313" key="6">
    <source>
        <dbReference type="EMBL" id="MBB6039559.1"/>
    </source>
</evidence>
<dbReference type="PANTHER" id="PTHR23221:SF7">
    <property type="entry name" value="PHOSPHATIDYLINOSITOL-GLYCAN-SPECIFIC PHOSPHOLIPASE D"/>
    <property type="match status" value="1"/>
</dbReference>
<dbReference type="AlphaFoldDB" id="A0A841G4B4"/>
<dbReference type="SUPFAM" id="SSF69318">
    <property type="entry name" value="Integrin alpha N-terminal domain"/>
    <property type="match status" value="3"/>
</dbReference>
<evidence type="ECO:0000313" key="7">
    <source>
        <dbReference type="Proteomes" id="UP000548476"/>
    </source>
</evidence>
<keyword evidence="4" id="KW-0325">Glycoprotein</keyword>
<dbReference type="RefSeq" id="WP_184792646.1">
    <property type="nucleotide sequence ID" value="NZ_BONT01000089.1"/>
</dbReference>
<dbReference type="Gene3D" id="2.130.10.130">
    <property type="entry name" value="Integrin alpha, N-terminal"/>
    <property type="match status" value="4"/>
</dbReference>
<keyword evidence="1 5" id="KW-0732">Signal</keyword>
<keyword evidence="3" id="KW-0378">Hydrolase</keyword>
<dbReference type="InterPro" id="IPR028994">
    <property type="entry name" value="Integrin_alpha_N"/>
</dbReference>
<gene>
    <name evidence="6" type="ORF">HNR73_007456</name>
</gene>
<feature type="signal peptide" evidence="5">
    <location>
        <begin position="1"/>
        <end position="28"/>
    </location>
</feature>
<evidence type="ECO:0000256" key="4">
    <source>
        <dbReference type="ARBA" id="ARBA00023180"/>
    </source>
</evidence>